<dbReference type="AlphaFoldDB" id="A0A9P4I8M7"/>
<dbReference type="InterPro" id="IPR007268">
    <property type="entry name" value="Rad9/Ddc1"/>
</dbReference>
<accession>A0A9P4I8M7</accession>
<dbReference type="GO" id="GO:0071479">
    <property type="term" value="P:cellular response to ionizing radiation"/>
    <property type="evidence" value="ECO:0007669"/>
    <property type="project" value="TreeGrafter"/>
</dbReference>
<evidence type="ECO:0000256" key="2">
    <source>
        <dbReference type="SAM" id="MobiDB-lite"/>
    </source>
</evidence>
<dbReference type="GO" id="GO:0031573">
    <property type="term" value="P:mitotic intra-S DNA damage checkpoint signaling"/>
    <property type="evidence" value="ECO:0007669"/>
    <property type="project" value="TreeGrafter"/>
</dbReference>
<organism evidence="3 4">
    <name type="scientific">Rhizodiscina lignyota</name>
    <dbReference type="NCBI Taxonomy" id="1504668"/>
    <lineage>
        <taxon>Eukaryota</taxon>
        <taxon>Fungi</taxon>
        <taxon>Dikarya</taxon>
        <taxon>Ascomycota</taxon>
        <taxon>Pezizomycotina</taxon>
        <taxon>Dothideomycetes</taxon>
        <taxon>Pleosporomycetidae</taxon>
        <taxon>Aulographales</taxon>
        <taxon>Rhizodiscinaceae</taxon>
        <taxon>Rhizodiscina</taxon>
    </lineage>
</organism>
<keyword evidence="4" id="KW-1185">Reference proteome</keyword>
<feature type="region of interest" description="Disordered" evidence="2">
    <location>
        <begin position="288"/>
        <end position="359"/>
    </location>
</feature>
<sequence>MVQLDFSLTPEACARLHDALICMKNFSDVVALEARQERLTLSALNLAKSGYASFVLQGPEFFDSYNFTPAPAAGDNGRFTCEITSKALLSVFKGRLFDPRKGDTAIDRCEVSLQDRPNQAQCRLIIKMICDQGVTKTYRLTYESVEVMHALFDKQNANNRWSIKSSYLREFIDYFGPKTEHLDFCFEDHQVTFTSFTEKIVNANREILKHPLQTAVTLNAADFDELSAQAQLHITISVKDFKAIVSHAETLRCQFNAFFSRPGRPLQFQYGSGGMECSFTLMTIQDGRTAPAPVPANTHQMQTRTAKKPEKAPAVQERANTAKKASAQMPPPPVPNTRKTLGRAGTSGTATPSQGVQQRNLDPDSLFVQQDEEDHQWDPANLDEGETLGWDASADNDAFQPGFKDTATPARTASYEAPGPDALEPTQRMSQIKGLW</sequence>
<dbReference type="Proteomes" id="UP000799772">
    <property type="component" value="Unassembled WGS sequence"/>
</dbReference>
<evidence type="ECO:0000256" key="1">
    <source>
        <dbReference type="PIRNR" id="PIRNR009303"/>
    </source>
</evidence>
<dbReference type="PIRSF" id="PIRSF009303">
    <property type="entry name" value="Cell_cycle_RAD9"/>
    <property type="match status" value="1"/>
</dbReference>
<dbReference type="OrthoDB" id="60092at2759"/>
<dbReference type="GO" id="GO:0000076">
    <property type="term" value="P:DNA replication checkpoint signaling"/>
    <property type="evidence" value="ECO:0007669"/>
    <property type="project" value="TreeGrafter"/>
</dbReference>
<comment type="similarity">
    <text evidence="1">Belongs to the rad9 family.</text>
</comment>
<dbReference type="InterPro" id="IPR026584">
    <property type="entry name" value="Rad9"/>
</dbReference>
<name>A0A9P4I8M7_9PEZI</name>
<feature type="compositionally biased region" description="Polar residues" evidence="2">
    <location>
        <begin position="346"/>
        <end position="359"/>
    </location>
</feature>
<protein>
    <recommendedName>
        <fullName evidence="1">DNA repair protein rad9</fullName>
    </recommendedName>
</protein>
<dbReference type="Pfam" id="PF04139">
    <property type="entry name" value="Rad9"/>
    <property type="match status" value="1"/>
</dbReference>
<feature type="region of interest" description="Disordered" evidence="2">
    <location>
        <begin position="391"/>
        <end position="436"/>
    </location>
</feature>
<dbReference type="GO" id="GO:0006281">
    <property type="term" value="P:DNA repair"/>
    <property type="evidence" value="ECO:0007669"/>
    <property type="project" value="UniProtKB-UniRule"/>
</dbReference>
<gene>
    <name evidence="3" type="ORF">NA57DRAFT_77475</name>
</gene>
<comment type="caution">
    <text evidence="3">The sequence shown here is derived from an EMBL/GenBank/DDBJ whole genome shotgun (WGS) entry which is preliminary data.</text>
</comment>
<reference evidence="3" key="1">
    <citation type="journal article" date="2020" name="Stud. Mycol.">
        <title>101 Dothideomycetes genomes: a test case for predicting lifestyles and emergence of pathogens.</title>
        <authorList>
            <person name="Haridas S."/>
            <person name="Albert R."/>
            <person name="Binder M."/>
            <person name="Bloem J."/>
            <person name="Labutti K."/>
            <person name="Salamov A."/>
            <person name="Andreopoulos B."/>
            <person name="Baker S."/>
            <person name="Barry K."/>
            <person name="Bills G."/>
            <person name="Bluhm B."/>
            <person name="Cannon C."/>
            <person name="Castanera R."/>
            <person name="Culley D."/>
            <person name="Daum C."/>
            <person name="Ezra D."/>
            <person name="Gonzalez J."/>
            <person name="Henrissat B."/>
            <person name="Kuo A."/>
            <person name="Liang C."/>
            <person name="Lipzen A."/>
            <person name="Lutzoni F."/>
            <person name="Magnuson J."/>
            <person name="Mondo S."/>
            <person name="Nolan M."/>
            <person name="Ohm R."/>
            <person name="Pangilinan J."/>
            <person name="Park H.-J."/>
            <person name="Ramirez L."/>
            <person name="Alfaro M."/>
            <person name="Sun H."/>
            <person name="Tritt A."/>
            <person name="Yoshinaga Y."/>
            <person name="Zwiers L.-H."/>
            <person name="Turgeon B."/>
            <person name="Goodwin S."/>
            <person name="Spatafora J."/>
            <person name="Crous P."/>
            <person name="Grigoriev I."/>
        </authorList>
    </citation>
    <scope>NUCLEOTIDE SEQUENCE</scope>
    <source>
        <strain evidence="3">CBS 133067</strain>
    </source>
</reference>
<dbReference type="GO" id="GO:0030896">
    <property type="term" value="C:checkpoint clamp complex"/>
    <property type="evidence" value="ECO:0007669"/>
    <property type="project" value="UniProtKB-UniRule"/>
</dbReference>
<evidence type="ECO:0000313" key="3">
    <source>
        <dbReference type="EMBL" id="KAF2097221.1"/>
    </source>
</evidence>
<dbReference type="PANTHER" id="PTHR15237">
    <property type="entry name" value="DNA REPAIR PROTEIN RAD9"/>
    <property type="match status" value="1"/>
</dbReference>
<dbReference type="EMBL" id="ML978128">
    <property type="protein sequence ID" value="KAF2097221.1"/>
    <property type="molecule type" value="Genomic_DNA"/>
</dbReference>
<proteinExistence type="inferred from homology"/>
<dbReference type="PANTHER" id="PTHR15237:SF0">
    <property type="entry name" value="CELL CYCLE CHECKPOINT CONTROL PROTEIN"/>
    <property type="match status" value="1"/>
</dbReference>
<evidence type="ECO:0000313" key="4">
    <source>
        <dbReference type="Proteomes" id="UP000799772"/>
    </source>
</evidence>
<comment type="function">
    <text evidence="1">Acts in DNA repair and mutagenesis. Involved in promoting resistance to ionizing radiation and UV light, as well as regulating cell cycle progression after irradiation.</text>
</comment>
<dbReference type="Gene3D" id="3.70.10.10">
    <property type="match status" value="1"/>
</dbReference>
<keyword evidence="1" id="KW-0227">DNA damage</keyword>